<evidence type="ECO:0000256" key="1">
    <source>
        <dbReference type="ARBA" id="ARBA00008821"/>
    </source>
</evidence>
<dbReference type="OrthoDB" id="1738706at2759"/>
<reference evidence="3" key="1">
    <citation type="journal article" date="2021" name="bioRxiv">
        <title>Whole Genome Assembly and Annotation of Northern Wild Rice, Zizania palustris L., Supports a Whole Genome Duplication in the Zizania Genus.</title>
        <authorList>
            <person name="Haas M."/>
            <person name="Kono T."/>
            <person name="Macchietto M."/>
            <person name="Millas R."/>
            <person name="McGilp L."/>
            <person name="Shao M."/>
            <person name="Duquette J."/>
            <person name="Hirsch C.N."/>
            <person name="Kimball J."/>
        </authorList>
    </citation>
    <scope>NUCLEOTIDE SEQUENCE</scope>
    <source>
        <tissue evidence="3">Fresh leaf tissue</tissue>
    </source>
</reference>
<keyword evidence="4" id="KW-1185">Reference proteome</keyword>
<dbReference type="EMBL" id="JAAALK010000286">
    <property type="protein sequence ID" value="KAG8061568.1"/>
    <property type="molecule type" value="Genomic_DNA"/>
</dbReference>
<keyword evidence="2" id="KW-0472">Membrane</keyword>
<proteinExistence type="inferred from homology"/>
<evidence type="ECO:0000313" key="4">
    <source>
        <dbReference type="Proteomes" id="UP000729402"/>
    </source>
</evidence>
<gene>
    <name evidence="3" type="ORF">GUJ93_ZPchr0003g17771</name>
</gene>
<organism evidence="3 4">
    <name type="scientific">Zizania palustris</name>
    <name type="common">Northern wild rice</name>
    <dbReference type="NCBI Taxonomy" id="103762"/>
    <lineage>
        <taxon>Eukaryota</taxon>
        <taxon>Viridiplantae</taxon>
        <taxon>Streptophyta</taxon>
        <taxon>Embryophyta</taxon>
        <taxon>Tracheophyta</taxon>
        <taxon>Spermatophyta</taxon>
        <taxon>Magnoliopsida</taxon>
        <taxon>Liliopsida</taxon>
        <taxon>Poales</taxon>
        <taxon>Poaceae</taxon>
        <taxon>BOP clade</taxon>
        <taxon>Oryzoideae</taxon>
        <taxon>Oryzeae</taxon>
        <taxon>Zizaniinae</taxon>
        <taxon>Zizania</taxon>
    </lineage>
</organism>
<dbReference type="AlphaFoldDB" id="A0A8J5SA89"/>
<dbReference type="Proteomes" id="UP000729402">
    <property type="component" value="Unassembled WGS sequence"/>
</dbReference>
<keyword evidence="2" id="KW-0812">Transmembrane</keyword>
<name>A0A8J5SA89_ZIZPA</name>
<comment type="similarity">
    <text evidence="1">Belongs to the nucleobase:cation symporter-2 (NCS2) (TC 2.A.40) family.</text>
</comment>
<sequence length="73" mass="7668">MRGTQGTLIVASTLQIILGFSGLRRIVVRLLSPLSVAPLVALVGFGLYELGFSSVAKCVEIGLPQIILMVALS</sequence>
<reference evidence="3" key="2">
    <citation type="submission" date="2021-02" db="EMBL/GenBank/DDBJ databases">
        <authorList>
            <person name="Kimball J.A."/>
            <person name="Haas M.W."/>
            <person name="Macchietto M."/>
            <person name="Kono T."/>
            <person name="Duquette J."/>
            <person name="Shao M."/>
        </authorList>
    </citation>
    <scope>NUCLEOTIDE SEQUENCE</scope>
    <source>
        <tissue evidence="3">Fresh leaf tissue</tissue>
    </source>
</reference>
<protein>
    <submittedName>
        <fullName evidence="3">Uncharacterized protein</fullName>
    </submittedName>
</protein>
<evidence type="ECO:0000256" key="2">
    <source>
        <dbReference type="SAM" id="Phobius"/>
    </source>
</evidence>
<keyword evidence="2" id="KW-1133">Transmembrane helix</keyword>
<evidence type="ECO:0000313" key="3">
    <source>
        <dbReference type="EMBL" id="KAG8061568.1"/>
    </source>
</evidence>
<comment type="caution">
    <text evidence="3">The sequence shown here is derived from an EMBL/GenBank/DDBJ whole genome shotgun (WGS) entry which is preliminary data.</text>
</comment>
<dbReference type="PANTHER" id="PTHR11119">
    <property type="entry name" value="XANTHINE-URACIL / VITAMIN C PERMEASE FAMILY MEMBER"/>
    <property type="match status" value="1"/>
</dbReference>
<feature type="transmembrane region" description="Helical" evidence="2">
    <location>
        <begin position="30"/>
        <end position="48"/>
    </location>
</feature>
<accession>A0A8J5SA89</accession>